<dbReference type="Gene3D" id="3.30.420.10">
    <property type="entry name" value="Ribonuclease H-like superfamily/Ribonuclease H"/>
    <property type="match status" value="1"/>
</dbReference>
<dbReference type="PANTHER" id="PTHR37984">
    <property type="entry name" value="PROTEIN CBG26694"/>
    <property type="match status" value="1"/>
</dbReference>
<dbReference type="InterPro" id="IPR012337">
    <property type="entry name" value="RNaseH-like_sf"/>
</dbReference>
<evidence type="ECO:0000313" key="3">
    <source>
        <dbReference type="EMBL" id="CAI6369661.1"/>
    </source>
</evidence>
<dbReference type="PANTHER" id="PTHR37984:SF7">
    <property type="entry name" value="INTEGRASE CATALYTIC DOMAIN-CONTAINING PROTEIN"/>
    <property type="match status" value="1"/>
</dbReference>
<dbReference type="FunFam" id="3.30.420.10:FF:000063">
    <property type="entry name" value="Retrovirus-related Pol polyprotein from transposon 297-like Protein"/>
    <property type="match status" value="1"/>
</dbReference>
<dbReference type="InterPro" id="IPR050951">
    <property type="entry name" value="Retrovirus_Pol_polyprotein"/>
</dbReference>
<dbReference type="InterPro" id="IPR001584">
    <property type="entry name" value="Integrase_cat-core"/>
</dbReference>
<organism evidence="3 4">
    <name type="scientific">Macrosiphum euphorbiae</name>
    <name type="common">potato aphid</name>
    <dbReference type="NCBI Taxonomy" id="13131"/>
    <lineage>
        <taxon>Eukaryota</taxon>
        <taxon>Metazoa</taxon>
        <taxon>Ecdysozoa</taxon>
        <taxon>Arthropoda</taxon>
        <taxon>Hexapoda</taxon>
        <taxon>Insecta</taxon>
        <taxon>Pterygota</taxon>
        <taxon>Neoptera</taxon>
        <taxon>Paraneoptera</taxon>
        <taxon>Hemiptera</taxon>
        <taxon>Sternorrhyncha</taxon>
        <taxon>Aphidomorpha</taxon>
        <taxon>Aphidoidea</taxon>
        <taxon>Aphididae</taxon>
        <taxon>Macrosiphini</taxon>
        <taxon>Macrosiphum</taxon>
    </lineage>
</organism>
<gene>
    <name evidence="3" type="ORF">MEUPH1_LOCUS23874</name>
</gene>
<evidence type="ECO:0000313" key="4">
    <source>
        <dbReference type="Proteomes" id="UP001160148"/>
    </source>
</evidence>
<keyword evidence="4" id="KW-1185">Reference proteome</keyword>
<dbReference type="InterPro" id="IPR041588">
    <property type="entry name" value="Integrase_H2C2"/>
</dbReference>
<evidence type="ECO:0000259" key="2">
    <source>
        <dbReference type="PROSITE" id="PS50994"/>
    </source>
</evidence>
<dbReference type="GO" id="GO:0003964">
    <property type="term" value="F:RNA-directed DNA polymerase activity"/>
    <property type="evidence" value="ECO:0007669"/>
    <property type="project" value="UniProtKB-EC"/>
</dbReference>
<dbReference type="Pfam" id="PF00665">
    <property type="entry name" value="rve"/>
    <property type="match status" value="1"/>
</dbReference>
<dbReference type="Pfam" id="PF17921">
    <property type="entry name" value="Integrase_H2C2"/>
    <property type="match status" value="1"/>
</dbReference>
<dbReference type="EC" id="2.7.7.49" evidence="1"/>
<dbReference type="GO" id="GO:0003676">
    <property type="term" value="F:nucleic acid binding"/>
    <property type="evidence" value="ECO:0007669"/>
    <property type="project" value="InterPro"/>
</dbReference>
<dbReference type="Gene3D" id="1.10.340.70">
    <property type="match status" value="1"/>
</dbReference>
<dbReference type="SUPFAM" id="SSF53098">
    <property type="entry name" value="Ribonuclease H-like"/>
    <property type="match status" value="1"/>
</dbReference>
<reference evidence="3 4" key="1">
    <citation type="submission" date="2023-01" db="EMBL/GenBank/DDBJ databases">
        <authorList>
            <person name="Whitehead M."/>
        </authorList>
    </citation>
    <scope>NUCLEOTIDE SEQUENCE [LARGE SCALE GENOMIC DNA]</scope>
</reference>
<dbReference type="InterPro" id="IPR036397">
    <property type="entry name" value="RNaseH_sf"/>
</dbReference>
<dbReference type="GO" id="GO:0015074">
    <property type="term" value="P:DNA integration"/>
    <property type="evidence" value="ECO:0007669"/>
    <property type="project" value="InterPro"/>
</dbReference>
<dbReference type="PROSITE" id="PS50994">
    <property type="entry name" value="INTEGRASE"/>
    <property type="match status" value="1"/>
</dbReference>
<dbReference type="EMBL" id="CARXXK010000007">
    <property type="protein sequence ID" value="CAI6369661.1"/>
    <property type="molecule type" value="Genomic_DNA"/>
</dbReference>
<comment type="caution">
    <text evidence="3">The sequence shown here is derived from an EMBL/GenBank/DDBJ whole genome shotgun (WGS) entry which is preliminary data.</text>
</comment>
<name>A0AAV0XNG0_9HEMI</name>
<proteinExistence type="predicted"/>
<accession>A0AAV0XNG0</accession>
<protein>
    <recommendedName>
        <fullName evidence="1">RNA-directed DNA polymerase</fullName>
        <ecNumber evidence="1">2.7.7.49</ecNumber>
    </recommendedName>
</protein>
<sequence>MLKIVHEGHMGIERCKNSIRDLIFRPNINSDIKNIVENCKVCMKYRNNNSKEPLIPHDITQIPWFKLGTDLFHFDNKIYLLVVDYYSKFKEIAHSTSGFTSTSVIQHLKSMFARFGIPFSIVSDNGPPFSSLEFKQFMSEWDIEHITSSPHYYQSNGLAERSIQSIKKLLKKFKKSNLCSPSQLLMSKSIRTKLPVPIDNLKPKLTELIGEKVVFKLVPNGPWINGKVIQIDKYPRSYVIEGEKGGNYRRNRKHLITCASTTSRKNNYEQPNLNLNIDKKSTRSGRTIIKPKRLDL</sequence>
<dbReference type="AlphaFoldDB" id="A0AAV0XNG0"/>
<evidence type="ECO:0000256" key="1">
    <source>
        <dbReference type="ARBA" id="ARBA00012493"/>
    </source>
</evidence>
<dbReference type="Proteomes" id="UP001160148">
    <property type="component" value="Unassembled WGS sequence"/>
</dbReference>
<feature type="domain" description="Integrase catalytic" evidence="2">
    <location>
        <begin position="59"/>
        <end position="227"/>
    </location>
</feature>